<dbReference type="PANTHER" id="PTHR48111:SF1">
    <property type="entry name" value="TWO-COMPONENT RESPONSE REGULATOR ORR33"/>
    <property type="match status" value="1"/>
</dbReference>
<evidence type="ECO:0000313" key="9">
    <source>
        <dbReference type="Proteomes" id="UP000000383"/>
    </source>
</evidence>
<dbReference type="Pfam" id="PF00072">
    <property type="entry name" value="Response_reg"/>
    <property type="match status" value="1"/>
</dbReference>
<feature type="modified residue" description="4-aspartylphosphate" evidence="6">
    <location>
        <position position="78"/>
    </location>
</feature>
<keyword evidence="1 6" id="KW-0597">Phosphoprotein</keyword>
<evidence type="ECO:0000256" key="4">
    <source>
        <dbReference type="ARBA" id="ARBA00023125"/>
    </source>
</evidence>
<dbReference type="HOGENOM" id="CLU_000445_69_6_4"/>
<sequence>MNPLDTKDNVVNNMVENDGTENDTVEKATLLLVDDDQDFLNALAPAMRKRGFLVSLANSAESAFELAKNDPPEFAVVDLKMSGNSGLVLVRQLASLNAGTRIVVLTGFASVTTAVEAIKLGATHYLAKPVDADEIVAAFEKQTGDDEVELASNPLPIERLEWEHIHRVLAEHDGNISATARSLNMHRRTLQRKLNKHPSSYTK</sequence>
<keyword evidence="9" id="KW-1185">Reference proteome</keyword>
<dbReference type="InterPro" id="IPR002197">
    <property type="entry name" value="HTH_Fis"/>
</dbReference>
<evidence type="ECO:0000256" key="6">
    <source>
        <dbReference type="PROSITE-ProRule" id="PRU00169"/>
    </source>
</evidence>
<evidence type="ECO:0000256" key="1">
    <source>
        <dbReference type="ARBA" id="ARBA00022553"/>
    </source>
</evidence>
<organism evidence="8 9">
    <name type="scientific">Methylotenera versatilis (strain 301)</name>
    <dbReference type="NCBI Taxonomy" id="666681"/>
    <lineage>
        <taxon>Bacteria</taxon>
        <taxon>Pseudomonadati</taxon>
        <taxon>Pseudomonadota</taxon>
        <taxon>Betaproteobacteria</taxon>
        <taxon>Nitrosomonadales</taxon>
        <taxon>Methylophilaceae</taxon>
        <taxon>Methylotenera</taxon>
    </lineage>
</organism>
<dbReference type="CDD" id="cd17563">
    <property type="entry name" value="REC_RegA-like"/>
    <property type="match status" value="1"/>
</dbReference>
<dbReference type="PROSITE" id="PS50110">
    <property type="entry name" value="RESPONSE_REGULATORY"/>
    <property type="match status" value="1"/>
</dbReference>
<reference evidence="8 9" key="2">
    <citation type="journal article" date="2011" name="J. Bacteriol.">
        <title>Genomes of three methylotrophs from a single niche uncover genetic and metabolic divergence of Methylophilaceae.</title>
        <authorList>
            <person name="Lapidus A."/>
            <person name="Clum A."/>
            <person name="Labutti K."/>
            <person name="Kaluzhnaya M.G."/>
            <person name="Lim S."/>
            <person name="Beck D.A."/>
            <person name="Glavina Del Rio T."/>
            <person name="Nolan M."/>
            <person name="Mavromatis K."/>
            <person name="Huntemann M."/>
            <person name="Lucas S."/>
            <person name="Lidstrom M.E."/>
            <person name="Ivanova N."/>
            <person name="Chistoserdova L."/>
        </authorList>
    </citation>
    <scope>NUCLEOTIDE SEQUENCE [LARGE SCALE GENOMIC DNA]</scope>
    <source>
        <strain evidence="8 9">301</strain>
    </source>
</reference>
<dbReference type="GO" id="GO:0005829">
    <property type="term" value="C:cytosol"/>
    <property type="evidence" value="ECO:0007669"/>
    <property type="project" value="TreeGrafter"/>
</dbReference>
<keyword evidence="5" id="KW-0804">Transcription</keyword>
<proteinExistence type="predicted"/>
<dbReference type="Pfam" id="PF02954">
    <property type="entry name" value="HTH_8"/>
    <property type="match status" value="1"/>
</dbReference>
<dbReference type="Gene3D" id="3.40.50.2300">
    <property type="match status" value="1"/>
</dbReference>
<dbReference type="GO" id="GO:0032993">
    <property type="term" value="C:protein-DNA complex"/>
    <property type="evidence" value="ECO:0007669"/>
    <property type="project" value="TreeGrafter"/>
</dbReference>
<dbReference type="GO" id="GO:0000156">
    <property type="term" value="F:phosphorelay response regulator activity"/>
    <property type="evidence" value="ECO:0007669"/>
    <property type="project" value="TreeGrafter"/>
</dbReference>
<dbReference type="EMBL" id="CP002056">
    <property type="protein sequence ID" value="ADI28932.1"/>
    <property type="molecule type" value="Genomic_DNA"/>
</dbReference>
<evidence type="ECO:0000259" key="7">
    <source>
        <dbReference type="PROSITE" id="PS50110"/>
    </source>
</evidence>
<protein>
    <submittedName>
        <fullName evidence="8">Two component transcriptional regulator, Fis family</fullName>
    </submittedName>
</protein>
<feature type="domain" description="Response regulatory" evidence="7">
    <location>
        <begin position="29"/>
        <end position="143"/>
    </location>
</feature>
<evidence type="ECO:0000256" key="5">
    <source>
        <dbReference type="ARBA" id="ARBA00023163"/>
    </source>
</evidence>
<keyword evidence="2" id="KW-0902">Two-component regulatory system</keyword>
<evidence type="ECO:0000313" key="8">
    <source>
        <dbReference type="EMBL" id="ADI28932.1"/>
    </source>
</evidence>
<keyword evidence="4" id="KW-0238">DNA-binding</keyword>
<dbReference type="KEGG" id="meh:M301_0548"/>
<reference evidence="9" key="1">
    <citation type="submission" date="2010-05" db="EMBL/GenBank/DDBJ databases">
        <title>Complete sequence of Methylotenera sp. 301.</title>
        <authorList>
            <person name="Lucas S."/>
            <person name="Copeland A."/>
            <person name="Lapidus A."/>
            <person name="Cheng J.-F."/>
            <person name="Bruce D."/>
            <person name="Goodwin L."/>
            <person name="Pitluck S."/>
            <person name="Clum A."/>
            <person name="Land M."/>
            <person name="Hauser L."/>
            <person name="Kyrpides N."/>
            <person name="Ivanova N."/>
            <person name="Chistoservova L."/>
            <person name="Kalyuzhnaya M."/>
            <person name="Woyke T."/>
        </authorList>
    </citation>
    <scope>NUCLEOTIDE SEQUENCE [LARGE SCALE GENOMIC DNA]</scope>
    <source>
        <strain evidence="9">301</strain>
    </source>
</reference>
<name>D7DMZ3_METV0</name>
<dbReference type="eggNOG" id="COG4567">
    <property type="taxonomic scope" value="Bacteria"/>
</dbReference>
<dbReference type="SMART" id="SM00448">
    <property type="entry name" value="REC"/>
    <property type="match status" value="1"/>
</dbReference>
<gene>
    <name evidence="8" type="ordered locus">M301_0548</name>
</gene>
<dbReference type="Proteomes" id="UP000000383">
    <property type="component" value="Chromosome"/>
</dbReference>
<dbReference type="InterPro" id="IPR001789">
    <property type="entry name" value="Sig_transdc_resp-reg_receiver"/>
</dbReference>
<dbReference type="Gene3D" id="1.10.10.60">
    <property type="entry name" value="Homeodomain-like"/>
    <property type="match status" value="1"/>
</dbReference>
<accession>D7DMZ3</accession>
<dbReference type="PANTHER" id="PTHR48111">
    <property type="entry name" value="REGULATOR OF RPOS"/>
    <property type="match status" value="1"/>
</dbReference>
<evidence type="ECO:0000256" key="3">
    <source>
        <dbReference type="ARBA" id="ARBA00023015"/>
    </source>
</evidence>
<dbReference type="GO" id="GO:0000976">
    <property type="term" value="F:transcription cis-regulatory region binding"/>
    <property type="evidence" value="ECO:0007669"/>
    <property type="project" value="TreeGrafter"/>
</dbReference>
<keyword evidence="3" id="KW-0805">Transcription regulation</keyword>
<evidence type="ECO:0000256" key="2">
    <source>
        <dbReference type="ARBA" id="ARBA00023012"/>
    </source>
</evidence>
<dbReference type="SUPFAM" id="SSF52172">
    <property type="entry name" value="CheY-like"/>
    <property type="match status" value="1"/>
</dbReference>
<dbReference type="InterPro" id="IPR039420">
    <property type="entry name" value="WalR-like"/>
</dbReference>
<dbReference type="GO" id="GO:0006355">
    <property type="term" value="P:regulation of DNA-templated transcription"/>
    <property type="evidence" value="ECO:0007669"/>
    <property type="project" value="TreeGrafter"/>
</dbReference>
<dbReference type="InterPro" id="IPR011006">
    <property type="entry name" value="CheY-like_superfamily"/>
</dbReference>
<dbReference type="STRING" id="666681.M301_0548"/>
<dbReference type="AlphaFoldDB" id="D7DMZ3"/>